<evidence type="ECO:0000256" key="3">
    <source>
        <dbReference type="ARBA" id="ARBA00023125"/>
    </source>
</evidence>
<protein>
    <recommendedName>
        <fullName evidence="4">Type I restriction modification DNA specificity domain-containing protein</fullName>
    </recommendedName>
</protein>
<keyword evidence="2" id="KW-0680">Restriction system</keyword>
<proteinExistence type="inferred from homology"/>
<dbReference type="InterPro" id="IPR044946">
    <property type="entry name" value="Restrct_endonuc_typeI_TRD_sf"/>
</dbReference>
<evidence type="ECO:0000313" key="5">
    <source>
        <dbReference type="EMBL" id="MXP25793.1"/>
    </source>
</evidence>
<evidence type="ECO:0000259" key="4">
    <source>
        <dbReference type="Pfam" id="PF01420"/>
    </source>
</evidence>
<dbReference type="PANTHER" id="PTHR30408">
    <property type="entry name" value="TYPE-1 RESTRICTION ENZYME ECOKI SPECIFICITY PROTEIN"/>
    <property type="match status" value="1"/>
</dbReference>
<dbReference type="AlphaFoldDB" id="A0A845A955"/>
<comment type="similarity">
    <text evidence="1">Belongs to the type-I restriction system S methylase family.</text>
</comment>
<feature type="domain" description="Type I restriction modification DNA specificity" evidence="4">
    <location>
        <begin position="16"/>
        <end position="185"/>
    </location>
</feature>
<dbReference type="GO" id="GO:0009307">
    <property type="term" value="P:DNA restriction-modification system"/>
    <property type="evidence" value="ECO:0007669"/>
    <property type="project" value="UniProtKB-KW"/>
</dbReference>
<reference evidence="5 6" key="1">
    <citation type="submission" date="2019-12" db="EMBL/GenBank/DDBJ databases">
        <title>Genomic-based taxomic classification of the family Erythrobacteraceae.</title>
        <authorList>
            <person name="Xu L."/>
        </authorList>
    </citation>
    <scope>NUCLEOTIDE SEQUENCE [LARGE SCALE GENOMIC DNA]</scope>
    <source>
        <strain evidence="5 6">DSM 18604</strain>
    </source>
</reference>
<dbReference type="EMBL" id="WTYQ01000002">
    <property type="protein sequence ID" value="MXP25793.1"/>
    <property type="molecule type" value="Genomic_DNA"/>
</dbReference>
<dbReference type="InterPro" id="IPR052021">
    <property type="entry name" value="Type-I_RS_S_subunit"/>
</dbReference>
<organism evidence="5 6">
    <name type="scientific">Altericroceibacterium indicum</name>
    <dbReference type="NCBI Taxonomy" id="374177"/>
    <lineage>
        <taxon>Bacteria</taxon>
        <taxon>Pseudomonadati</taxon>
        <taxon>Pseudomonadota</taxon>
        <taxon>Alphaproteobacteria</taxon>
        <taxon>Sphingomonadales</taxon>
        <taxon>Erythrobacteraceae</taxon>
        <taxon>Altericroceibacterium</taxon>
    </lineage>
</organism>
<dbReference type="PANTHER" id="PTHR30408:SF12">
    <property type="entry name" value="TYPE I RESTRICTION ENZYME MJAVIII SPECIFICITY SUBUNIT"/>
    <property type="match status" value="1"/>
</dbReference>
<dbReference type="GO" id="GO:0003677">
    <property type="term" value="F:DNA binding"/>
    <property type="evidence" value="ECO:0007669"/>
    <property type="project" value="UniProtKB-KW"/>
</dbReference>
<sequence>MELKPGYKRVETGVIPETWDYRPISDYAQLESGHTPSKKVAAYWDGTVPWVSLHDTLALEHTFIADTSVKISELGLARSSARLLPAGTVVFSRTATVGKASIMTKPMATSQDFANYICGPDLYNEYLVHLFRAMGSTWRRLMAGSTHNTIYMPAFKKLQIVAPPLAEQKAIAGALADTDAMIGALTKLLAKKRDLRTATMQRLLSGEQRLAGFSEQWSFAKLGDCLTAPPSYGINAPAVPLSDTLPRYIRITDITEEGDYLPKPPVSVESHNTRYVLKPGDIVFARTGATTGKTYLYDPEDGQLVYAGFLILARPNPEKLVSKFLAAYTTTRSYWNWVKTVSMRSGQPGINGQQFARLEIPLPPVDEQLAIAEVITAADQELALLKARIKKTQSLKQAMMQALLTGRVRLAIENVEDATKELVDV</sequence>
<evidence type="ECO:0000313" key="6">
    <source>
        <dbReference type="Proteomes" id="UP000460561"/>
    </source>
</evidence>
<dbReference type="Pfam" id="PF01420">
    <property type="entry name" value="Methylase_S"/>
    <property type="match status" value="2"/>
</dbReference>
<dbReference type="InterPro" id="IPR000055">
    <property type="entry name" value="Restrct_endonuc_typeI_TRD"/>
</dbReference>
<comment type="caution">
    <text evidence="5">The sequence shown here is derived from an EMBL/GenBank/DDBJ whole genome shotgun (WGS) entry which is preliminary data.</text>
</comment>
<evidence type="ECO:0000256" key="1">
    <source>
        <dbReference type="ARBA" id="ARBA00010923"/>
    </source>
</evidence>
<dbReference type="CDD" id="cd17248">
    <property type="entry name" value="RMtype1_S_AmiI-TRD2-CR2_like"/>
    <property type="match status" value="1"/>
</dbReference>
<gene>
    <name evidence="5" type="ORF">GRI39_07025</name>
</gene>
<dbReference type="Proteomes" id="UP000460561">
    <property type="component" value="Unassembled WGS sequence"/>
</dbReference>
<dbReference type="Gene3D" id="3.90.220.20">
    <property type="entry name" value="DNA methylase specificity domains"/>
    <property type="match status" value="2"/>
</dbReference>
<dbReference type="CDD" id="cd17521">
    <property type="entry name" value="RMtype1_S_Sau13435ORF2165P_TRD2-CR2_like"/>
    <property type="match status" value="1"/>
</dbReference>
<keyword evidence="3" id="KW-0238">DNA-binding</keyword>
<dbReference type="RefSeq" id="WP_160738984.1">
    <property type="nucleotide sequence ID" value="NZ_WTYQ01000002.1"/>
</dbReference>
<dbReference type="SUPFAM" id="SSF116734">
    <property type="entry name" value="DNA methylase specificity domain"/>
    <property type="match status" value="2"/>
</dbReference>
<feature type="domain" description="Type I restriction modification DNA specificity" evidence="4">
    <location>
        <begin position="271"/>
        <end position="390"/>
    </location>
</feature>
<evidence type="ECO:0000256" key="2">
    <source>
        <dbReference type="ARBA" id="ARBA00022747"/>
    </source>
</evidence>
<keyword evidence="6" id="KW-1185">Reference proteome</keyword>
<accession>A0A845A955</accession>
<name>A0A845A955_9SPHN</name>
<dbReference type="OrthoDB" id="164285at2"/>
<dbReference type="Gene3D" id="1.10.287.1120">
    <property type="entry name" value="Bipartite methylase S protein"/>
    <property type="match status" value="1"/>
</dbReference>